<name>A0A3L6RCD7_PANMI</name>
<sequence>MPDSRALSSPSTVLQAALSSSTFAGLSCGTPAVASELEHPYCRRARVPAWPPSSSTTCAAALGLVHARRPEVQSARRCSNPVPLGPDHLSRPNPPWRAESLLGFSAGRWAGDLSSGERGVWRRRERWAGDLSSGEREYT</sequence>
<protein>
    <submittedName>
        <fullName evidence="2">Uncharacterized protein</fullName>
    </submittedName>
</protein>
<evidence type="ECO:0000313" key="3">
    <source>
        <dbReference type="Proteomes" id="UP000275267"/>
    </source>
</evidence>
<organism evidence="2 3">
    <name type="scientific">Panicum miliaceum</name>
    <name type="common">Proso millet</name>
    <name type="synonym">Broomcorn millet</name>
    <dbReference type="NCBI Taxonomy" id="4540"/>
    <lineage>
        <taxon>Eukaryota</taxon>
        <taxon>Viridiplantae</taxon>
        <taxon>Streptophyta</taxon>
        <taxon>Embryophyta</taxon>
        <taxon>Tracheophyta</taxon>
        <taxon>Spermatophyta</taxon>
        <taxon>Magnoliopsida</taxon>
        <taxon>Liliopsida</taxon>
        <taxon>Poales</taxon>
        <taxon>Poaceae</taxon>
        <taxon>PACMAD clade</taxon>
        <taxon>Panicoideae</taxon>
        <taxon>Panicodae</taxon>
        <taxon>Paniceae</taxon>
        <taxon>Panicinae</taxon>
        <taxon>Panicum</taxon>
        <taxon>Panicum sect. Panicum</taxon>
    </lineage>
</organism>
<dbReference type="AlphaFoldDB" id="A0A3L6RCD7"/>
<feature type="region of interest" description="Disordered" evidence="1">
    <location>
        <begin position="74"/>
        <end position="93"/>
    </location>
</feature>
<evidence type="ECO:0000256" key="1">
    <source>
        <dbReference type="SAM" id="MobiDB-lite"/>
    </source>
</evidence>
<dbReference type="Proteomes" id="UP000275267">
    <property type="component" value="Unassembled WGS sequence"/>
</dbReference>
<evidence type="ECO:0000313" key="2">
    <source>
        <dbReference type="EMBL" id="RLM99941.1"/>
    </source>
</evidence>
<comment type="caution">
    <text evidence="2">The sequence shown here is derived from an EMBL/GenBank/DDBJ whole genome shotgun (WGS) entry which is preliminary data.</text>
</comment>
<accession>A0A3L6RCD7</accession>
<dbReference type="EMBL" id="PQIB02000009">
    <property type="protein sequence ID" value="RLM99941.1"/>
    <property type="molecule type" value="Genomic_DNA"/>
</dbReference>
<keyword evidence="3" id="KW-1185">Reference proteome</keyword>
<gene>
    <name evidence="2" type="ORF">C2845_PM06G02640</name>
</gene>
<reference evidence="3" key="1">
    <citation type="journal article" date="2019" name="Nat. Commun.">
        <title>The genome of broomcorn millet.</title>
        <authorList>
            <person name="Zou C."/>
            <person name="Miki D."/>
            <person name="Li D."/>
            <person name="Tang Q."/>
            <person name="Xiao L."/>
            <person name="Rajput S."/>
            <person name="Deng P."/>
            <person name="Jia W."/>
            <person name="Huang R."/>
            <person name="Zhang M."/>
            <person name="Sun Y."/>
            <person name="Hu J."/>
            <person name="Fu X."/>
            <person name="Schnable P.S."/>
            <person name="Li F."/>
            <person name="Zhang H."/>
            <person name="Feng B."/>
            <person name="Zhu X."/>
            <person name="Liu R."/>
            <person name="Schnable J.C."/>
            <person name="Zhu J.-K."/>
            <person name="Zhang H."/>
        </authorList>
    </citation>
    <scope>NUCLEOTIDE SEQUENCE [LARGE SCALE GENOMIC DNA]</scope>
</reference>
<proteinExistence type="predicted"/>
<dbReference type="PROSITE" id="PS51257">
    <property type="entry name" value="PROKAR_LIPOPROTEIN"/>
    <property type="match status" value="1"/>
</dbReference>